<dbReference type="Proteomes" id="UP000195137">
    <property type="component" value="Unassembled WGS sequence"/>
</dbReference>
<gene>
    <name evidence="1" type="ORF">AMET1_0988</name>
</gene>
<keyword evidence="2" id="KW-1185">Reference proteome</keyword>
<dbReference type="AlphaFoldDB" id="A0A1Y3GCZ3"/>
<comment type="caution">
    <text evidence="1">The sequence shown here is derived from an EMBL/GenBank/DDBJ whole genome shotgun (WGS) entry which is preliminary data.</text>
</comment>
<name>A0A1Y3GCZ3_9EURY</name>
<organism evidence="1 2">
    <name type="scientific">Methanonatronarchaeum thermophilum</name>
    <dbReference type="NCBI Taxonomy" id="1927129"/>
    <lineage>
        <taxon>Archaea</taxon>
        <taxon>Methanobacteriati</taxon>
        <taxon>Methanobacteriota</taxon>
        <taxon>Methanonatronarchaeia</taxon>
        <taxon>Methanonatronarchaeales</taxon>
        <taxon>Methanonatronarchaeaceae</taxon>
        <taxon>Methanonatronarchaeum</taxon>
    </lineage>
</organism>
<evidence type="ECO:0000313" key="2">
    <source>
        <dbReference type="Proteomes" id="UP000195137"/>
    </source>
</evidence>
<dbReference type="EMBL" id="MRZU01000003">
    <property type="protein sequence ID" value="OUJ19332.1"/>
    <property type="molecule type" value="Genomic_DNA"/>
</dbReference>
<proteinExistence type="predicted"/>
<evidence type="ECO:0000313" key="1">
    <source>
        <dbReference type="EMBL" id="OUJ19332.1"/>
    </source>
</evidence>
<sequence>MKQNTIKNINMRKDEPNPKHFLETMQKIREKTNTNKIINNFLN</sequence>
<reference evidence="1 2" key="1">
    <citation type="submission" date="2016-12" db="EMBL/GenBank/DDBJ databases">
        <title>Discovery of methanogenic haloarchaea.</title>
        <authorList>
            <person name="Sorokin D.Y."/>
            <person name="Makarova K.S."/>
            <person name="Abbas B."/>
            <person name="Ferrer M."/>
            <person name="Golyshin P.N."/>
        </authorList>
    </citation>
    <scope>NUCLEOTIDE SEQUENCE [LARGE SCALE GENOMIC DNA]</scope>
    <source>
        <strain evidence="1">AMET1</strain>
    </source>
</reference>
<accession>A0A1Y3GCZ3</accession>
<protein>
    <submittedName>
        <fullName evidence="1">Uncharacterized protein</fullName>
    </submittedName>
</protein>